<comment type="caution">
    <text evidence="1">The sequence shown here is derived from an EMBL/GenBank/DDBJ whole genome shotgun (WGS) entry which is preliminary data.</text>
</comment>
<dbReference type="EMBL" id="JBBKAR010000034">
    <property type="protein sequence ID" value="MEJ8304864.1"/>
    <property type="molecule type" value="Genomic_DNA"/>
</dbReference>
<sequence length="65" mass="7558">MHYSIYFRKILLATKPFWLSDLEHSTAEPPNPFEFEPGFELHFESTAFREQNAAERIPGVCGLGW</sequence>
<protein>
    <submittedName>
        <fullName evidence="1">Uncharacterized protein</fullName>
    </submittedName>
</protein>
<dbReference type="Proteomes" id="UP001380953">
    <property type="component" value="Unassembled WGS sequence"/>
</dbReference>
<gene>
    <name evidence="1" type="ORF">WKI47_13240</name>
</gene>
<evidence type="ECO:0000313" key="1">
    <source>
        <dbReference type="EMBL" id="MEJ8304864.1"/>
    </source>
</evidence>
<organism evidence="1 2">
    <name type="scientific">Saccharibacillus sacchari</name>
    <dbReference type="NCBI Taxonomy" id="456493"/>
    <lineage>
        <taxon>Bacteria</taxon>
        <taxon>Bacillati</taxon>
        <taxon>Bacillota</taxon>
        <taxon>Bacilli</taxon>
        <taxon>Bacillales</taxon>
        <taxon>Paenibacillaceae</taxon>
        <taxon>Saccharibacillus</taxon>
    </lineage>
</organism>
<accession>A0ACC6PD70</accession>
<name>A0ACC6PD70_9BACL</name>
<reference evidence="1" key="1">
    <citation type="submission" date="2024-03" db="EMBL/GenBank/DDBJ databases">
        <title>Whole genome sequecning of epiphytes from Marcgravia umbellata leaves.</title>
        <authorList>
            <person name="Kumar G."/>
            <person name="Savka M.A."/>
        </authorList>
    </citation>
    <scope>NUCLEOTIDE SEQUENCE</scope>
    <source>
        <strain evidence="1">RIT_BL5</strain>
    </source>
</reference>
<proteinExistence type="predicted"/>
<evidence type="ECO:0000313" key="2">
    <source>
        <dbReference type="Proteomes" id="UP001380953"/>
    </source>
</evidence>
<keyword evidence="2" id="KW-1185">Reference proteome</keyword>